<protein>
    <submittedName>
        <fullName evidence="1">Uncharacterized protein</fullName>
    </submittedName>
</protein>
<comment type="caution">
    <text evidence="1">The sequence shown here is derived from an EMBL/GenBank/DDBJ whole genome shotgun (WGS) entry which is preliminary data.</text>
</comment>
<dbReference type="AlphaFoldDB" id="A0ABD3XWV4"/>
<evidence type="ECO:0000313" key="2">
    <source>
        <dbReference type="Proteomes" id="UP001634394"/>
    </source>
</evidence>
<keyword evidence="2" id="KW-1185">Reference proteome</keyword>
<dbReference type="EMBL" id="JBJQND010000001">
    <property type="protein sequence ID" value="KAL3890070.1"/>
    <property type="molecule type" value="Genomic_DNA"/>
</dbReference>
<accession>A0ABD3XWV4</accession>
<evidence type="ECO:0000313" key="1">
    <source>
        <dbReference type="EMBL" id="KAL3890070.1"/>
    </source>
</evidence>
<name>A0ABD3XWV4_SINWO</name>
<sequence length="93" mass="10870">CPNNKDEEQRRQKRLRRLIRIAAFDQECWDLISKIHKEKPNQGLTNISAINAKSILEEVISKKLKLSEISRKCTQVPKESSEESASQRIRRPK</sequence>
<proteinExistence type="predicted"/>
<feature type="non-terminal residue" evidence="1">
    <location>
        <position position="1"/>
    </location>
</feature>
<organism evidence="1 2">
    <name type="scientific">Sinanodonta woodiana</name>
    <name type="common">Chinese pond mussel</name>
    <name type="synonym">Anodonta woodiana</name>
    <dbReference type="NCBI Taxonomy" id="1069815"/>
    <lineage>
        <taxon>Eukaryota</taxon>
        <taxon>Metazoa</taxon>
        <taxon>Spiralia</taxon>
        <taxon>Lophotrochozoa</taxon>
        <taxon>Mollusca</taxon>
        <taxon>Bivalvia</taxon>
        <taxon>Autobranchia</taxon>
        <taxon>Heteroconchia</taxon>
        <taxon>Palaeoheterodonta</taxon>
        <taxon>Unionida</taxon>
        <taxon>Unionoidea</taxon>
        <taxon>Unionidae</taxon>
        <taxon>Unioninae</taxon>
        <taxon>Sinanodonta</taxon>
    </lineage>
</organism>
<reference evidence="1 2" key="1">
    <citation type="submission" date="2024-11" db="EMBL/GenBank/DDBJ databases">
        <title>Chromosome-level genome assembly of the freshwater bivalve Anodonta woodiana.</title>
        <authorList>
            <person name="Chen X."/>
        </authorList>
    </citation>
    <scope>NUCLEOTIDE SEQUENCE [LARGE SCALE GENOMIC DNA]</scope>
    <source>
        <strain evidence="1">MN2024</strain>
        <tissue evidence="1">Gills</tissue>
    </source>
</reference>
<gene>
    <name evidence="1" type="ORF">ACJMK2_002367</name>
</gene>
<feature type="non-terminal residue" evidence="1">
    <location>
        <position position="93"/>
    </location>
</feature>
<dbReference type="Proteomes" id="UP001634394">
    <property type="component" value="Unassembled WGS sequence"/>
</dbReference>